<gene>
    <name evidence="2" type="ORF">EVB51_031</name>
</gene>
<protein>
    <recommendedName>
        <fullName evidence="1">Phage neck terminator protein gp12-like domain-containing protein</fullName>
    </recommendedName>
</protein>
<dbReference type="EMBL" id="MN988482">
    <property type="protein sequence ID" value="QIG67648.1"/>
    <property type="molecule type" value="Genomic_DNA"/>
</dbReference>
<name>A0A7S5QWV8_9CAUD</name>
<dbReference type="NCBIfam" id="NF047498">
    <property type="entry name" value="LIC_12616_fam"/>
    <property type="match status" value="1"/>
</dbReference>
<accession>A0A7S5QWV8</accession>
<dbReference type="Proteomes" id="UP000612501">
    <property type="component" value="Segment"/>
</dbReference>
<proteinExistence type="predicted"/>
<dbReference type="Pfam" id="PF23961">
    <property type="entry name" value="Phage_tail_terminator_9"/>
    <property type="match status" value="1"/>
</dbReference>
<sequence length="172" mass="19449">MKDRDVHSAVVDWLAVKTGIVFIKDHGEGPRPELPYGMVNLLGVTEIRAHVSNILYEDVAVDEARASTVIENEWRFSCHVYGPEGVSYLRPVRQAKHLSQQDEPLAPGLNVHEVSQIRNLPEFINNRWEPRAQMDLMIRGRLIEQVGNETFVIEHGSFTVASDVAEDTTTDF</sequence>
<evidence type="ECO:0000313" key="2">
    <source>
        <dbReference type="EMBL" id="QIG67648.1"/>
    </source>
</evidence>
<evidence type="ECO:0000259" key="1">
    <source>
        <dbReference type="Pfam" id="PF23961"/>
    </source>
</evidence>
<reference evidence="2" key="1">
    <citation type="submission" date="2020-01" db="EMBL/GenBank/DDBJ databases">
        <title>Patterns of diversity and host range of bacteriophage communities associated with bean-nodulatin bacteria.</title>
        <authorList>
            <person name="Vann Cauwenberghe J."/>
            <person name="Santamaria R.I."/>
            <person name="Bustos P."/>
            <person name="Juarez S."/>
            <person name="Gonzalez V."/>
        </authorList>
    </citation>
    <scope>NUCLEOTIDE SEQUENCE</scope>
</reference>
<dbReference type="InterPro" id="IPR057087">
    <property type="entry name" value="Gp12-like"/>
</dbReference>
<evidence type="ECO:0000313" key="3">
    <source>
        <dbReference type="Proteomes" id="UP000612501"/>
    </source>
</evidence>
<feature type="domain" description="Phage neck terminator protein gp12-like" evidence="1">
    <location>
        <begin position="6"/>
        <end position="142"/>
    </location>
</feature>
<organism evidence="2 3">
    <name type="scientific">Rhizobium phage RHph_Y17</name>
    <dbReference type="NCBI Taxonomy" id="2509771"/>
    <lineage>
        <taxon>Viruses</taxon>
        <taxon>Duplodnaviria</taxon>
        <taxon>Heunggongvirae</taxon>
        <taxon>Uroviricota</taxon>
        <taxon>Caudoviricetes</taxon>
        <taxon>Kleczkowskavirus</taxon>
        <taxon>Kleczkowskavirus RHEph4</taxon>
    </lineage>
</organism>